<dbReference type="AlphaFoldDB" id="A0A2W5F5I7"/>
<feature type="region of interest" description="Disordered" evidence="1">
    <location>
        <begin position="47"/>
        <end position="66"/>
    </location>
</feature>
<proteinExistence type="predicted"/>
<evidence type="ECO:0000256" key="1">
    <source>
        <dbReference type="SAM" id="MobiDB-lite"/>
    </source>
</evidence>
<dbReference type="EMBL" id="QFOL01000154">
    <property type="protein sequence ID" value="PZP49544.1"/>
    <property type="molecule type" value="Genomic_DNA"/>
</dbReference>
<name>A0A2W5F5I7_9HYPH</name>
<accession>A0A2W5F5I7</accession>
<organism evidence="2 3">
    <name type="scientific">Agrobacterium fabrum</name>
    <dbReference type="NCBI Taxonomy" id="1176649"/>
    <lineage>
        <taxon>Bacteria</taxon>
        <taxon>Pseudomonadati</taxon>
        <taxon>Pseudomonadota</taxon>
        <taxon>Alphaproteobacteria</taxon>
        <taxon>Hyphomicrobiales</taxon>
        <taxon>Rhizobiaceae</taxon>
        <taxon>Rhizobium/Agrobacterium group</taxon>
        <taxon>Agrobacterium</taxon>
        <taxon>Agrobacterium tumefaciens complex</taxon>
    </lineage>
</organism>
<gene>
    <name evidence="2" type="ORF">DI595_13385</name>
</gene>
<sequence>MVFSSNSDEANALATKSKKKTDMTLPPPVVFTELEAHLERLSRQLDAVGLSDSKSDSAPHEKRRRVPGRFKGALVVGPEFFEPLTEDELKEFATE</sequence>
<reference evidence="2 3" key="1">
    <citation type="submission" date="2017-08" db="EMBL/GenBank/DDBJ databases">
        <title>Infants hospitalized years apart are colonized by the same room-sourced microbial strains.</title>
        <authorList>
            <person name="Brooks B."/>
            <person name="Olm M.R."/>
            <person name="Firek B.A."/>
            <person name="Baker R."/>
            <person name="Thomas B.C."/>
            <person name="Morowitz M.J."/>
            <person name="Banfield J.F."/>
        </authorList>
    </citation>
    <scope>NUCLEOTIDE SEQUENCE [LARGE SCALE GENOMIC DNA]</scope>
    <source>
        <strain evidence="2">S2_009_000_R2_73</strain>
    </source>
</reference>
<evidence type="ECO:0000313" key="2">
    <source>
        <dbReference type="EMBL" id="PZP49544.1"/>
    </source>
</evidence>
<evidence type="ECO:0000313" key="3">
    <source>
        <dbReference type="Proteomes" id="UP000249769"/>
    </source>
</evidence>
<protein>
    <submittedName>
        <fullName evidence="2">Uncharacterized protein</fullName>
    </submittedName>
</protein>
<feature type="region of interest" description="Disordered" evidence="1">
    <location>
        <begin position="1"/>
        <end position="25"/>
    </location>
</feature>
<comment type="caution">
    <text evidence="2">The sequence shown here is derived from an EMBL/GenBank/DDBJ whole genome shotgun (WGS) entry which is preliminary data.</text>
</comment>
<dbReference type="Proteomes" id="UP000249769">
    <property type="component" value="Unassembled WGS sequence"/>
</dbReference>